<comment type="catalytic activity">
    <reaction evidence="1">
        <text>ATP + protein L-histidine = ADP + protein N-phospho-L-histidine.</text>
        <dbReference type="EC" id="2.7.13.3"/>
    </reaction>
</comment>
<dbReference type="Proteomes" id="UP001317259">
    <property type="component" value="Unassembled WGS sequence"/>
</dbReference>
<organism evidence="12 13">
    <name type="scientific">Actinomadura luzonensis</name>
    <dbReference type="NCBI Taxonomy" id="2805427"/>
    <lineage>
        <taxon>Bacteria</taxon>
        <taxon>Bacillati</taxon>
        <taxon>Actinomycetota</taxon>
        <taxon>Actinomycetes</taxon>
        <taxon>Streptosporangiales</taxon>
        <taxon>Thermomonosporaceae</taxon>
        <taxon>Actinomadura</taxon>
    </lineage>
</organism>
<feature type="compositionally biased region" description="Basic and acidic residues" evidence="9">
    <location>
        <begin position="412"/>
        <end position="431"/>
    </location>
</feature>
<dbReference type="PANTHER" id="PTHR24421:SF10">
    <property type="entry name" value="NITRATE_NITRITE SENSOR PROTEIN NARQ"/>
    <property type="match status" value="1"/>
</dbReference>
<keyword evidence="10" id="KW-0472">Membrane</keyword>
<feature type="transmembrane region" description="Helical" evidence="10">
    <location>
        <begin position="87"/>
        <end position="104"/>
    </location>
</feature>
<keyword evidence="5" id="KW-0547">Nucleotide-binding</keyword>
<dbReference type="Gene3D" id="1.20.5.1930">
    <property type="match status" value="1"/>
</dbReference>
<evidence type="ECO:0000313" key="13">
    <source>
        <dbReference type="Proteomes" id="UP001317259"/>
    </source>
</evidence>
<evidence type="ECO:0000256" key="3">
    <source>
        <dbReference type="ARBA" id="ARBA00022553"/>
    </source>
</evidence>
<dbReference type="EMBL" id="JAKRKC020000003">
    <property type="protein sequence ID" value="MCK2221886.1"/>
    <property type="molecule type" value="Genomic_DNA"/>
</dbReference>
<evidence type="ECO:0000256" key="4">
    <source>
        <dbReference type="ARBA" id="ARBA00022679"/>
    </source>
</evidence>
<reference evidence="12 13" key="1">
    <citation type="submission" date="2022-04" db="EMBL/GenBank/DDBJ databases">
        <title>Genome draft of Actinomadura sp. ATCC 31491.</title>
        <authorList>
            <person name="Shi X."/>
            <person name="Du Y."/>
        </authorList>
    </citation>
    <scope>NUCLEOTIDE SEQUENCE [LARGE SCALE GENOMIC DNA]</scope>
    <source>
        <strain evidence="12 13">ATCC 31491</strain>
    </source>
</reference>
<feature type="compositionally biased region" description="Basic and acidic residues" evidence="9">
    <location>
        <begin position="342"/>
        <end position="357"/>
    </location>
</feature>
<keyword evidence="7" id="KW-0067">ATP-binding</keyword>
<dbReference type="SUPFAM" id="SSF55874">
    <property type="entry name" value="ATPase domain of HSP90 chaperone/DNA topoisomerase II/histidine kinase"/>
    <property type="match status" value="2"/>
</dbReference>
<sequence>MMWARRRGANGMTDAVVAAIVALTIGYAIVDPPGPSSWWPAWSAWPVAALMSAPIAVRRRWPAAMLAFACAAGASATVAGAVAAGVIWLTFVPTALVLYSVAATAPARRSVAGALVCGSAAVAAILIFYDRVLPGLAPAAEPSELPPYWPVEIGAVCVLLTAAWAVGTAVRWKRDTTARLVRHLADAAVNDERRRIARELHDVIGHSMSLIAVKATVANHVADARPQEVRAALAVIEETSRSTLAEIHRVLGLLRADGDPGESHLPVPGISDLPALAAHARSAGVEVDLTVREGAALPPAVALSVYRIVQQALTNVVTHAAPTRCSVTVHIDTREAAIEVVDDGPHPIPHPDDHHDSPTGPHHGHSTDLRPNPRRDSGTDHRCNPHTDLRSSPHTDPRTNPHPHLRTNPRPDFLHDPRDDSLLEQRPDLHHSLSPRAGGHGRPPRAGGQSAHGEKSGHRGQGGHGLIGMRERAKMYGGTFSAGPRPEGGFHVTARLPYNPNGTLT</sequence>
<gene>
    <name evidence="12" type="ORF">MF672_049975</name>
</gene>
<evidence type="ECO:0000256" key="6">
    <source>
        <dbReference type="ARBA" id="ARBA00022777"/>
    </source>
</evidence>
<evidence type="ECO:0000256" key="8">
    <source>
        <dbReference type="ARBA" id="ARBA00023012"/>
    </source>
</evidence>
<dbReference type="EC" id="2.7.13.3" evidence="2"/>
<keyword evidence="8" id="KW-0902">Two-component regulatory system</keyword>
<feature type="compositionally biased region" description="Basic and acidic residues" evidence="9">
    <location>
        <begin position="365"/>
        <end position="399"/>
    </location>
</feature>
<dbReference type="CDD" id="cd16917">
    <property type="entry name" value="HATPase_UhpB-NarQ-NarX-like"/>
    <property type="match status" value="1"/>
</dbReference>
<dbReference type="Gene3D" id="3.30.565.10">
    <property type="entry name" value="Histidine kinase-like ATPase, C-terminal domain"/>
    <property type="match status" value="2"/>
</dbReference>
<proteinExistence type="predicted"/>
<comment type="caution">
    <text evidence="12">The sequence shown here is derived from an EMBL/GenBank/DDBJ whole genome shotgun (WGS) entry which is preliminary data.</text>
</comment>
<feature type="region of interest" description="Disordered" evidence="9">
    <location>
        <begin position="486"/>
        <end position="505"/>
    </location>
</feature>
<name>A0ABT0GBE3_9ACTN</name>
<evidence type="ECO:0000256" key="2">
    <source>
        <dbReference type="ARBA" id="ARBA00012438"/>
    </source>
</evidence>
<keyword evidence="13" id="KW-1185">Reference proteome</keyword>
<feature type="domain" description="Signal transduction histidine kinase subgroup 3 dimerisation and phosphoacceptor" evidence="11">
    <location>
        <begin position="192"/>
        <end position="257"/>
    </location>
</feature>
<evidence type="ECO:0000256" key="10">
    <source>
        <dbReference type="SAM" id="Phobius"/>
    </source>
</evidence>
<feature type="transmembrane region" description="Helical" evidence="10">
    <location>
        <begin position="111"/>
        <end position="129"/>
    </location>
</feature>
<evidence type="ECO:0000313" key="12">
    <source>
        <dbReference type="EMBL" id="MCK2221886.1"/>
    </source>
</evidence>
<keyword evidence="10" id="KW-1133">Transmembrane helix</keyword>
<evidence type="ECO:0000259" key="11">
    <source>
        <dbReference type="Pfam" id="PF07730"/>
    </source>
</evidence>
<protein>
    <recommendedName>
        <fullName evidence="2">histidine kinase</fullName>
        <ecNumber evidence="2">2.7.13.3</ecNumber>
    </recommendedName>
</protein>
<keyword evidence="3" id="KW-0597">Phosphoprotein</keyword>
<feature type="region of interest" description="Disordered" evidence="9">
    <location>
        <begin position="342"/>
        <end position="465"/>
    </location>
</feature>
<accession>A0ABT0GBE3</accession>
<keyword evidence="10" id="KW-0812">Transmembrane</keyword>
<evidence type="ECO:0000256" key="1">
    <source>
        <dbReference type="ARBA" id="ARBA00000085"/>
    </source>
</evidence>
<dbReference type="Pfam" id="PF07730">
    <property type="entry name" value="HisKA_3"/>
    <property type="match status" value="1"/>
</dbReference>
<dbReference type="RefSeq" id="WP_242373124.1">
    <property type="nucleotide sequence ID" value="NZ_JAKRKC020000003.1"/>
</dbReference>
<dbReference type="InterPro" id="IPR036890">
    <property type="entry name" value="HATPase_C_sf"/>
</dbReference>
<keyword evidence="4" id="KW-0808">Transferase</keyword>
<evidence type="ECO:0000256" key="5">
    <source>
        <dbReference type="ARBA" id="ARBA00022741"/>
    </source>
</evidence>
<feature type="transmembrane region" description="Helical" evidence="10">
    <location>
        <begin position="149"/>
        <end position="170"/>
    </location>
</feature>
<dbReference type="GO" id="GO:0016301">
    <property type="term" value="F:kinase activity"/>
    <property type="evidence" value="ECO:0007669"/>
    <property type="project" value="UniProtKB-KW"/>
</dbReference>
<evidence type="ECO:0000256" key="7">
    <source>
        <dbReference type="ARBA" id="ARBA00022840"/>
    </source>
</evidence>
<dbReference type="InterPro" id="IPR011712">
    <property type="entry name" value="Sig_transdc_His_kin_sub3_dim/P"/>
</dbReference>
<keyword evidence="6 12" id="KW-0418">Kinase</keyword>
<dbReference type="InterPro" id="IPR050482">
    <property type="entry name" value="Sensor_HK_TwoCompSys"/>
</dbReference>
<dbReference type="PANTHER" id="PTHR24421">
    <property type="entry name" value="NITRATE/NITRITE SENSOR PROTEIN NARX-RELATED"/>
    <property type="match status" value="1"/>
</dbReference>
<evidence type="ECO:0000256" key="9">
    <source>
        <dbReference type="SAM" id="MobiDB-lite"/>
    </source>
</evidence>